<comment type="caution">
    <text evidence="1">The sequence shown here is derived from an EMBL/GenBank/DDBJ whole genome shotgun (WGS) entry which is preliminary data.</text>
</comment>
<organism evidence="1 2">
    <name type="scientific">Ligilactobacillus ruminis ATCC 25644</name>
    <dbReference type="NCBI Taxonomy" id="525362"/>
    <lineage>
        <taxon>Bacteria</taxon>
        <taxon>Bacillati</taxon>
        <taxon>Bacillota</taxon>
        <taxon>Bacilli</taxon>
        <taxon>Lactobacillales</taxon>
        <taxon>Lactobacillaceae</taxon>
        <taxon>Ligilactobacillus</taxon>
    </lineage>
</organism>
<evidence type="ECO:0000313" key="1">
    <source>
        <dbReference type="EMBL" id="EFZ34173.1"/>
    </source>
</evidence>
<dbReference type="AlphaFoldDB" id="E7FSD0"/>
<evidence type="ECO:0000313" key="2">
    <source>
        <dbReference type="Proteomes" id="UP000004099"/>
    </source>
</evidence>
<accession>E7FSD0</accession>
<gene>
    <name evidence="1" type="ORF">HMPREF0542_11807</name>
</gene>
<sequence>MIWLNSCVASAVYGQNLKNGFLTVIRFEVRRGKQTKNGINV</sequence>
<dbReference type="Proteomes" id="UP000004099">
    <property type="component" value="Unassembled WGS sequence"/>
</dbReference>
<proteinExistence type="predicted"/>
<dbReference type="HOGENOM" id="CLU_3272045_0_0_9"/>
<reference evidence="1 2" key="1">
    <citation type="submission" date="2011-01" db="EMBL/GenBank/DDBJ databases">
        <authorList>
            <person name="Muzny D."/>
            <person name="Qin X."/>
            <person name="Buhay C."/>
            <person name="Dugan-Rocha S."/>
            <person name="Ding Y."/>
            <person name="Chen G."/>
            <person name="Hawes A."/>
            <person name="Holder M."/>
            <person name="Jhangiani S."/>
            <person name="Johnson A."/>
            <person name="Khan Z."/>
            <person name="Li Z."/>
            <person name="Liu W."/>
            <person name="Liu X."/>
            <person name="Perez L."/>
            <person name="Shen H."/>
            <person name="Wang Q."/>
            <person name="Watt J."/>
            <person name="Xi L."/>
            <person name="Xin Y."/>
            <person name="Zhou J."/>
            <person name="Deng J."/>
            <person name="Jiang H."/>
            <person name="Liu Y."/>
            <person name="Qu J."/>
            <person name="Song X.-Z."/>
            <person name="Zhang L."/>
            <person name="Villasana D."/>
            <person name="Johnson A."/>
            <person name="Liu J."/>
            <person name="Liyanage D."/>
            <person name="Lorensuhewa L."/>
            <person name="Robinson T."/>
            <person name="Song A."/>
            <person name="Song B.-B."/>
            <person name="Dinh H."/>
            <person name="Thornton R."/>
            <person name="Coyle M."/>
            <person name="Francisco L."/>
            <person name="Jackson L."/>
            <person name="Javaid M."/>
            <person name="Korchina V."/>
            <person name="Kovar C."/>
            <person name="Mata R."/>
            <person name="Mathew T."/>
            <person name="Ngo R."/>
            <person name="Nguyen L."/>
            <person name="Nguyen N."/>
            <person name="Okwuonu G."/>
            <person name="Ongeri F."/>
            <person name="Pham C."/>
            <person name="Simmons D."/>
            <person name="Wilczek-Boney K."/>
            <person name="Hale W."/>
            <person name="Jakkamsetti A."/>
            <person name="Pham P."/>
            <person name="Ruth R."/>
            <person name="San Lucas F."/>
            <person name="Warren J."/>
            <person name="Zhang J."/>
            <person name="Zhao Z."/>
            <person name="Zhou C."/>
            <person name="Zhu D."/>
            <person name="Lee S."/>
            <person name="Bess C."/>
            <person name="Blankenburg K."/>
            <person name="Forbes L."/>
            <person name="Fu Q."/>
            <person name="Gubbala S."/>
            <person name="Hirani K."/>
            <person name="Jayaseelan J.C."/>
            <person name="Lara F."/>
            <person name="Munidasa M."/>
            <person name="Palculict T."/>
            <person name="Patil S."/>
            <person name="Pu L.-L."/>
            <person name="Saada N."/>
            <person name="Tang L."/>
            <person name="Weissenberger G."/>
            <person name="Zhu Y."/>
            <person name="Hemphill L."/>
            <person name="Shang Y."/>
            <person name="Youmans B."/>
            <person name="Ayvaz T."/>
            <person name="Ross M."/>
            <person name="Santibanez J."/>
            <person name="Aqrawi P."/>
            <person name="Gross S."/>
            <person name="Joshi V."/>
            <person name="Fowler G."/>
            <person name="Nazareth L."/>
            <person name="Reid J."/>
            <person name="Worley K."/>
            <person name="Petrosino J."/>
            <person name="Highlander S."/>
            <person name="Gibbs R."/>
        </authorList>
    </citation>
    <scope>NUCLEOTIDE SEQUENCE [LARGE SCALE GENOMIC DNA]</scope>
    <source>
        <strain evidence="1 2">ATCC 25644</strain>
    </source>
</reference>
<dbReference type="EMBL" id="ACGS02000045">
    <property type="protein sequence ID" value="EFZ34173.1"/>
    <property type="molecule type" value="Genomic_DNA"/>
</dbReference>
<name>E7FSD0_9LACO</name>
<dbReference type="PATRIC" id="fig|525362.12.peg.1226"/>
<protein>
    <submittedName>
        <fullName evidence="1">Uncharacterized protein</fullName>
    </submittedName>
</protein>